<reference evidence="1 3" key="1">
    <citation type="submission" date="2007-08" db="EMBL/GenBank/DDBJ databases">
        <title>Draft genome sequence of Clostridium leptum (DSM 753).</title>
        <authorList>
            <person name="Sudarsanam P."/>
            <person name="Ley R."/>
            <person name="Guruge J."/>
            <person name="Turnbaugh P.J."/>
            <person name="Mahowald M."/>
            <person name="Liep D."/>
            <person name="Gordon J."/>
        </authorList>
    </citation>
    <scope>NUCLEOTIDE SEQUENCE [LARGE SCALE GENOMIC DNA]</scope>
    <source>
        <strain evidence="1 3">DSM 753</strain>
    </source>
</reference>
<protein>
    <submittedName>
        <fullName evidence="1">Uncharacterized protein</fullName>
    </submittedName>
</protein>
<organism evidence="1 3">
    <name type="scientific">[Clostridium] leptum DSM 753</name>
    <dbReference type="NCBI Taxonomy" id="428125"/>
    <lineage>
        <taxon>Bacteria</taxon>
        <taxon>Bacillati</taxon>
        <taxon>Bacillota</taxon>
        <taxon>Clostridia</taxon>
        <taxon>Eubacteriales</taxon>
        <taxon>Oscillospiraceae</taxon>
        <taxon>Oscillospiraceae incertae sedis</taxon>
    </lineage>
</organism>
<dbReference type="HOGENOM" id="CLU_091650_0_0_9"/>
<keyword evidence="4" id="KW-1185">Reference proteome</keyword>
<dbReference type="AlphaFoldDB" id="A7VYK6"/>
<gene>
    <name evidence="2" type="ORF">CH238_03990</name>
    <name evidence="1" type="ORF">CLOLEP_03684</name>
</gene>
<dbReference type="Proteomes" id="UP000003490">
    <property type="component" value="Unassembled WGS sequence"/>
</dbReference>
<sequence>MQNHFQEAIIMNKNTFTSVKLTKGEMNIYDFGGIKLHAYKTNDFIDDEVFVVEKNGKAVIIESPCFFDNIRELTEYLKDMEGEGMLVAYHGAGATFLPSVPKFATQNAVDYSENGGGKALIDSFTSSFGESFDSSVHKITNVVESGKVTIGGMDFIIKQTADAFDVEIPEINVVYTHMLGHDCHSIVAGAGHADAMIAELRSYIAKGYNLILTSHYTPEDLKDAQTKIDYLENLKKIAAGCKNADEFKAEVGRQYPAYSGQNYLDMTAGFFFA</sequence>
<proteinExistence type="predicted"/>
<evidence type="ECO:0000313" key="4">
    <source>
        <dbReference type="Proteomes" id="UP000220611"/>
    </source>
</evidence>
<dbReference type="EMBL" id="ABCB02000021">
    <property type="protein sequence ID" value="EDO59634.1"/>
    <property type="molecule type" value="Genomic_DNA"/>
</dbReference>
<comment type="caution">
    <text evidence="1">The sequence shown here is derived from an EMBL/GenBank/DDBJ whole genome shotgun (WGS) entry which is preliminary data.</text>
</comment>
<name>A7VYK6_9FIRM</name>
<dbReference type="eggNOG" id="ENOG502Z96B">
    <property type="taxonomic scope" value="Bacteria"/>
</dbReference>
<reference evidence="2 4" key="3">
    <citation type="submission" date="2017-07" db="EMBL/GenBank/DDBJ databases">
        <title>Prevalence of linear plasmids in Cutibacterium (Propionibacterium) acnes isolates obtained from prostatic tissue.</title>
        <authorList>
            <person name="Davidsson S."/>
            <person name="Carlsson J."/>
            <person name="Molling P."/>
            <person name="Andren O."/>
            <person name="Andersson S.-O."/>
            <person name="Brzuszkiewicz E."/>
            <person name="Poehlein A."/>
            <person name="Al-Zeer M."/>
            <person name="Brinkmann V."/>
            <person name="Scavenius C."/>
            <person name="Nazipi S."/>
            <person name="Soderquist B."/>
            <person name="Bruggemann H."/>
        </authorList>
    </citation>
    <scope>NUCLEOTIDE SEQUENCE [LARGE SCALE GENOMIC DNA]</scope>
    <source>
        <strain evidence="2 4">DSM 753</strain>
    </source>
</reference>
<dbReference type="EMBL" id="NOXF01000002">
    <property type="protein sequence ID" value="PEQ25205.1"/>
    <property type="molecule type" value="Genomic_DNA"/>
</dbReference>
<accession>A7VYK6</accession>
<reference evidence="1 3" key="2">
    <citation type="submission" date="2007-08" db="EMBL/GenBank/DDBJ databases">
        <authorList>
            <person name="Fulton L."/>
            <person name="Clifton S."/>
            <person name="Fulton B."/>
            <person name="Xu J."/>
            <person name="Minx P."/>
            <person name="Pepin K.H."/>
            <person name="Johnson M."/>
            <person name="Thiruvilangam P."/>
            <person name="Bhonagiri V."/>
            <person name="Nash W.E."/>
            <person name="Wang C."/>
            <person name="Mardis E.R."/>
            <person name="Wilson R.K."/>
        </authorList>
    </citation>
    <scope>NUCLEOTIDE SEQUENCE [LARGE SCALE GENOMIC DNA]</scope>
    <source>
        <strain evidence="1 3">DSM 753</strain>
    </source>
</reference>
<dbReference type="Proteomes" id="UP000220611">
    <property type="component" value="Unassembled WGS sequence"/>
</dbReference>
<evidence type="ECO:0000313" key="1">
    <source>
        <dbReference type="EMBL" id="EDO59634.1"/>
    </source>
</evidence>
<evidence type="ECO:0000313" key="2">
    <source>
        <dbReference type="EMBL" id="PEQ25205.1"/>
    </source>
</evidence>
<evidence type="ECO:0000313" key="3">
    <source>
        <dbReference type="Proteomes" id="UP000003490"/>
    </source>
</evidence>